<evidence type="ECO:0000313" key="3">
    <source>
        <dbReference type="Proteomes" id="UP000620104"/>
    </source>
</evidence>
<dbReference type="OrthoDB" id="10534964at2759"/>
<protein>
    <submittedName>
        <fullName evidence="2">Uncharacterized protein</fullName>
    </submittedName>
</protein>
<evidence type="ECO:0000313" key="2">
    <source>
        <dbReference type="EMBL" id="GHJ88306.1"/>
    </source>
</evidence>
<sequence>MGPITAEAEEHWSEATTSASIQWPRKRVIGRSEEAPPAPVLEEEEEWKAEEEEAERGLVAEAEERSVDGKSGGHVTIARDADASEEEYNAAVAKLSGMLPWTLEGARTWTEQDKVGWKEVGLYKIRLHRSQAELKVRTALKSLCKVHKRAQLSEKEVEALAEKLAIKFDTHRQSLEVIRETEKRISERFEEIVHPLHFRLSVVALEDPENLAKLMEMEDSDDGEVLDNGQGSQEEDHAARRGERWSSTESEVEEGQYQNEPTNTG</sequence>
<feature type="compositionally biased region" description="Acidic residues" evidence="1">
    <location>
        <begin position="41"/>
        <end position="54"/>
    </location>
</feature>
<feature type="region of interest" description="Disordered" evidence="1">
    <location>
        <begin position="217"/>
        <end position="265"/>
    </location>
</feature>
<dbReference type="EMBL" id="BLZA01000030">
    <property type="protein sequence ID" value="GHJ88306.1"/>
    <property type="molecule type" value="Genomic_DNA"/>
</dbReference>
<feature type="compositionally biased region" description="Basic and acidic residues" evidence="1">
    <location>
        <begin position="55"/>
        <end position="68"/>
    </location>
</feature>
<feature type="compositionally biased region" description="Basic and acidic residues" evidence="1">
    <location>
        <begin position="234"/>
        <end position="246"/>
    </location>
</feature>
<reference evidence="2" key="1">
    <citation type="submission" date="2020-07" db="EMBL/GenBank/DDBJ databases">
        <title>Draft Genome Sequence of a Deep-Sea Yeast, Naganishia (Cryptococcus) liquefaciens strain N6.</title>
        <authorList>
            <person name="Han Y.W."/>
            <person name="Kajitani R."/>
            <person name="Morimoto H."/>
            <person name="Parhat M."/>
            <person name="Tsubouchi H."/>
            <person name="Bakenova O."/>
            <person name="Ogata M."/>
            <person name="Argunhan B."/>
            <person name="Aoki R."/>
            <person name="Kajiwara S."/>
            <person name="Itoh T."/>
            <person name="Iwasaki H."/>
        </authorList>
    </citation>
    <scope>NUCLEOTIDE SEQUENCE</scope>
    <source>
        <strain evidence="2">N6</strain>
    </source>
</reference>
<organism evidence="2 3">
    <name type="scientific">Naganishia liquefaciens</name>
    <dbReference type="NCBI Taxonomy" id="104408"/>
    <lineage>
        <taxon>Eukaryota</taxon>
        <taxon>Fungi</taxon>
        <taxon>Dikarya</taxon>
        <taxon>Basidiomycota</taxon>
        <taxon>Agaricomycotina</taxon>
        <taxon>Tremellomycetes</taxon>
        <taxon>Filobasidiales</taxon>
        <taxon>Filobasidiaceae</taxon>
        <taxon>Naganishia</taxon>
    </lineage>
</organism>
<accession>A0A8H3TVG8</accession>
<feature type="region of interest" description="Disordered" evidence="1">
    <location>
        <begin position="1"/>
        <end position="74"/>
    </location>
</feature>
<dbReference type="AlphaFoldDB" id="A0A8H3TVG8"/>
<keyword evidence="3" id="KW-1185">Reference proteome</keyword>
<evidence type="ECO:0000256" key="1">
    <source>
        <dbReference type="SAM" id="MobiDB-lite"/>
    </source>
</evidence>
<name>A0A8H3TVG8_9TREE</name>
<proteinExistence type="predicted"/>
<comment type="caution">
    <text evidence="2">The sequence shown here is derived from an EMBL/GenBank/DDBJ whole genome shotgun (WGS) entry which is preliminary data.</text>
</comment>
<dbReference type="Proteomes" id="UP000620104">
    <property type="component" value="Unassembled WGS sequence"/>
</dbReference>
<gene>
    <name evidence="2" type="ORF">NliqN6_4708</name>
</gene>
<feature type="compositionally biased region" description="Polar residues" evidence="1">
    <location>
        <begin position="256"/>
        <end position="265"/>
    </location>
</feature>